<keyword evidence="3" id="KW-1185">Reference proteome</keyword>
<evidence type="ECO:0000256" key="1">
    <source>
        <dbReference type="SAM" id="MobiDB-lite"/>
    </source>
</evidence>
<evidence type="ECO:0000313" key="2">
    <source>
        <dbReference type="EMBL" id="KAG2256918.1"/>
    </source>
</evidence>
<dbReference type="AlphaFoldDB" id="A0A8X7PTJ6"/>
<dbReference type="EMBL" id="JAAMPC010000015">
    <property type="protein sequence ID" value="KAG2256918.1"/>
    <property type="molecule type" value="Genomic_DNA"/>
</dbReference>
<comment type="caution">
    <text evidence="2">The sequence shown here is derived from an EMBL/GenBank/DDBJ whole genome shotgun (WGS) entry which is preliminary data.</text>
</comment>
<name>A0A8X7PTJ6_BRACI</name>
<sequence>MAVEIQLCESFGGDEQLGMSQPDRRERLQTEPSPTTDGDDARPAAALHLHYRDASPPAPLRPDQPAPRLQFIDLRVPAHAPFARYTVEDLLAQPDERVYVLDPIGPGFGANNRVSGRFERR</sequence>
<protein>
    <submittedName>
        <fullName evidence="2">Uncharacterized protein</fullName>
    </submittedName>
</protein>
<proteinExistence type="predicted"/>
<reference evidence="2 3" key="1">
    <citation type="submission" date="2020-02" db="EMBL/GenBank/DDBJ databases">
        <authorList>
            <person name="Ma Q."/>
            <person name="Huang Y."/>
            <person name="Song X."/>
            <person name="Pei D."/>
        </authorList>
    </citation>
    <scope>NUCLEOTIDE SEQUENCE [LARGE SCALE GENOMIC DNA]</scope>
    <source>
        <strain evidence="2">Sxm20200214</strain>
        <tissue evidence="2">Leaf</tissue>
    </source>
</reference>
<feature type="region of interest" description="Disordered" evidence="1">
    <location>
        <begin position="1"/>
        <end position="43"/>
    </location>
</feature>
<gene>
    <name evidence="2" type="ORF">Bca52824_076212</name>
</gene>
<evidence type="ECO:0000313" key="3">
    <source>
        <dbReference type="Proteomes" id="UP000886595"/>
    </source>
</evidence>
<dbReference type="Proteomes" id="UP000886595">
    <property type="component" value="Unassembled WGS sequence"/>
</dbReference>
<organism evidence="2 3">
    <name type="scientific">Brassica carinata</name>
    <name type="common">Ethiopian mustard</name>
    <name type="synonym">Abyssinian cabbage</name>
    <dbReference type="NCBI Taxonomy" id="52824"/>
    <lineage>
        <taxon>Eukaryota</taxon>
        <taxon>Viridiplantae</taxon>
        <taxon>Streptophyta</taxon>
        <taxon>Embryophyta</taxon>
        <taxon>Tracheophyta</taxon>
        <taxon>Spermatophyta</taxon>
        <taxon>Magnoliopsida</taxon>
        <taxon>eudicotyledons</taxon>
        <taxon>Gunneridae</taxon>
        <taxon>Pentapetalae</taxon>
        <taxon>rosids</taxon>
        <taxon>malvids</taxon>
        <taxon>Brassicales</taxon>
        <taxon>Brassicaceae</taxon>
        <taxon>Brassiceae</taxon>
        <taxon>Brassica</taxon>
    </lineage>
</organism>
<accession>A0A8X7PTJ6</accession>